<reference evidence="2 3" key="1">
    <citation type="journal article" date="2019" name="Genome Biol. Evol.">
        <title>Day and night: Metabolic profiles and evolutionary relationships of six axenic non-marine cyanobacteria.</title>
        <authorList>
            <person name="Will S.E."/>
            <person name="Henke P."/>
            <person name="Boedeker C."/>
            <person name="Huang S."/>
            <person name="Brinkmann H."/>
            <person name="Rohde M."/>
            <person name="Jarek M."/>
            <person name="Friedl T."/>
            <person name="Seufert S."/>
            <person name="Schumacher M."/>
            <person name="Overmann J."/>
            <person name="Neumann-Schaal M."/>
            <person name="Petersen J."/>
        </authorList>
    </citation>
    <scope>NUCLEOTIDE SEQUENCE [LARGE SCALE GENOMIC DNA]</scope>
    <source>
        <strain evidence="2 3">SAG 39.79</strain>
    </source>
</reference>
<feature type="transmembrane region" description="Helical" evidence="1">
    <location>
        <begin position="107"/>
        <end position="126"/>
    </location>
</feature>
<feature type="transmembrane region" description="Helical" evidence="1">
    <location>
        <begin position="218"/>
        <end position="239"/>
    </location>
</feature>
<organism evidence="2 3">
    <name type="scientific">Chroococcidiopsis cubana SAG 39.79</name>
    <dbReference type="NCBI Taxonomy" id="388085"/>
    <lineage>
        <taxon>Bacteria</taxon>
        <taxon>Bacillati</taxon>
        <taxon>Cyanobacteriota</taxon>
        <taxon>Cyanophyceae</taxon>
        <taxon>Chroococcidiopsidales</taxon>
        <taxon>Chroococcidiopsidaceae</taxon>
        <taxon>Chroococcidiopsis</taxon>
    </lineage>
</organism>
<feature type="transmembrane region" description="Helical" evidence="1">
    <location>
        <begin position="192"/>
        <end position="212"/>
    </location>
</feature>
<feature type="transmembrane region" description="Helical" evidence="1">
    <location>
        <begin position="79"/>
        <end position="101"/>
    </location>
</feature>
<dbReference type="RefSeq" id="WP_127025103.1">
    <property type="nucleotide sequence ID" value="NZ_RSCK01000132.1"/>
</dbReference>
<keyword evidence="1" id="KW-0472">Membrane</keyword>
<proteinExistence type="predicted"/>
<keyword evidence="3" id="KW-1185">Reference proteome</keyword>
<evidence type="ECO:0000313" key="2">
    <source>
        <dbReference type="EMBL" id="RUT01140.1"/>
    </source>
</evidence>
<comment type="caution">
    <text evidence="2">The sequence shown here is derived from an EMBL/GenBank/DDBJ whole genome shotgun (WGS) entry which is preliminary data.</text>
</comment>
<keyword evidence="1" id="KW-1133">Transmembrane helix</keyword>
<evidence type="ECO:0000313" key="3">
    <source>
        <dbReference type="Proteomes" id="UP000282574"/>
    </source>
</evidence>
<gene>
    <name evidence="2" type="ORF">DSM107010_66280</name>
</gene>
<accession>A0AB37UA92</accession>
<keyword evidence="1" id="KW-0812">Transmembrane</keyword>
<protein>
    <submittedName>
        <fullName evidence="2">Uncharacterized protein</fullName>
    </submittedName>
</protein>
<evidence type="ECO:0000256" key="1">
    <source>
        <dbReference type="SAM" id="Phobius"/>
    </source>
</evidence>
<dbReference type="EMBL" id="RSCK01000132">
    <property type="protein sequence ID" value="RUT01140.1"/>
    <property type="molecule type" value="Genomic_DNA"/>
</dbReference>
<dbReference type="Proteomes" id="UP000282574">
    <property type="component" value="Unassembled WGS sequence"/>
</dbReference>
<sequence length="277" mass="32879">MDNRKLEFEIDRKNLELEIDRIKQESLFVYDLLISRYEILFDILHSKQTQENIKFCKQLWNFFCRIWKLIVGETRWEKVFFIILLSLILVELEFSYYNILINEQNKAWYVLIWSVAWASLWLFKLCRGFKRKTQRDNKSELVHRFLTRNKQRATDDLVVINELCSIAHISTLDFVLAEIRGLIDERQAQGEVYISFVPISSLVSVVLAFAIFGNFIQAFGGTLFFDAVVGVPGFILIVNQVNTFVTKWRIQREEIFALKRCRFLLEQAKTILEKIKE</sequence>
<name>A0AB37UA92_9CYAN</name>
<dbReference type="AlphaFoldDB" id="A0AB37UA92"/>